<dbReference type="PROSITE" id="PS50110">
    <property type="entry name" value="RESPONSE_REGULATORY"/>
    <property type="match status" value="1"/>
</dbReference>
<dbReference type="STRING" id="521013.SAMN04488567_2100"/>
<dbReference type="InterPro" id="IPR043150">
    <property type="entry name" value="Phytochrome_PHY_sf"/>
</dbReference>
<dbReference type="InterPro" id="IPR011102">
    <property type="entry name" value="Sig_transdc_His_kinase_HWE"/>
</dbReference>
<dbReference type="Proteomes" id="UP000198922">
    <property type="component" value="Unassembled WGS sequence"/>
</dbReference>
<dbReference type="Gene3D" id="3.30.450.40">
    <property type="match status" value="1"/>
</dbReference>
<dbReference type="SMART" id="SM00065">
    <property type="entry name" value="GAF"/>
    <property type="match status" value="1"/>
</dbReference>
<dbReference type="SMART" id="SM00448">
    <property type="entry name" value="REC"/>
    <property type="match status" value="1"/>
</dbReference>
<evidence type="ECO:0000313" key="16">
    <source>
        <dbReference type="Proteomes" id="UP000198922"/>
    </source>
</evidence>
<dbReference type="InterPro" id="IPR001789">
    <property type="entry name" value="Sig_transdc_resp-reg_receiver"/>
</dbReference>
<dbReference type="InterPro" id="IPR003018">
    <property type="entry name" value="GAF"/>
</dbReference>
<keyword evidence="6" id="KW-0808">Transferase</keyword>
<dbReference type="Pfam" id="PF07536">
    <property type="entry name" value="HWE_HK"/>
    <property type="match status" value="1"/>
</dbReference>
<dbReference type="InterPro" id="IPR029016">
    <property type="entry name" value="GAF-like_dom_sf"/>
</dbReference>
<evidence type="ECO:0000256" key="7">
    <source>
        <dbReference type="ARBA" id="ARBA00022741"/>
    </source>
</evidence>
<dbReference type="GO" id="GO:0009881">
    <property type="term" value="F:photoreceptor activity"/>
    <property type="evidence" value="ECO:0007669"/>
    <property type="project" value="UniProtKB-KW"/>
</dbReference>
<dbReference type="EC" id="2.7.13.3" evidence="2"/>
<dbReference type="Gene3D" id="3.30.565.10">
    <property type="entry name" value="Histidine kinase-like ATPase, C-terminal domain"/>
    <property type="match status" value="1"/>
</dbReference>
<dbReference type="GO" id="GO:0005524">
    <property type="term" value="F:ATP binding"/>
    <property type="evidence" value="ECO:0007669"/>
    <property type="project" value="UniProtKB-KW"/>
</dbReference>
<dbReference type="RefSeq" id="WP_090111720.1">
    <property type="nucleotide sequence ID" value="NZ_FNAT01000003.1"/>
</dbReference>
<keyword evidence="16" id="KW-1185">Reference proteome</keyword>
<dbReference type="GO" id="GO:0000160">
    <property type="term" value="P:phosphorelay signal transduction system"/>
    <property type="evidence" value="ECO:0007669"/>
    <property type="project" value="InterPro"/>
</dbReference>
<evidence type="ECO:0000256" key="11">
    <source>
        <dbReference type="ARBA" id="ARBA00023170"/>
    </source>
</evidence>
<keyword evidence="5" id="KW-0716">Sensory transduction</keyword>
<dbReference type="InterPro" id="IPR036890">
    <property type="entry name" value="HATPase_C_sf"/>
</dbReference>
<keyword evidence="9" id="KW-0067">ATP-binding</keyword>
<reference evidence="16" key="1">
    <citation type="submission" date="2016-10" db="EMBL/GenBank/DDBJ databases">
        <authorList>
            <person name="Varghese N."/>
            <person name="Submissions S."/>
        </authorList>
    </citation>
    <scope>NUCLEOTIDE SEQUENCE [LARGE SCALE GENOMIC DNA]</scope>
    <source>
        <strain evidence="16">DSM 21424</strain>
    </source>
</reference>
<keyword evidence="7" id="KW-0547">Nucleotide-binding</keyword>
<dbReference type="Pfam" id="PF00360">
    <property type="entry name" value="PHY"/>
    <property type="match status" value="1"/>
</dbReference>
<evidence type="ECO:0000313" key="15">
    <source>
        <dbReference type="EMBL" id="SDE61256.1"/>
    </source>
</evidence>
<evidence type="ECO:0000256" key="3">
    <source>
        <dbReference type="ARBA" id="ARBA00022543"/>
    </source>
</evidence>
<evidence type="ECO:0000256" key="8">
    <source>
        <dbReference type="ARBA" id="ARBA00022777"/>
    </source>
</evidence>
<feature type="domain" description="Phytochrome chromophore attachment site" evidence="13">
    <location>
        <begin position="146"/>
        <end position="303"/>
    </location>
</feature>
<evidence type="ECO:0000256" key="5">
    <source>
        <dbReference type="ARBA" id="ARBA00022606"/>
    </source>
</evidence>
<dbReference type="AlphaFoldDB" id="A0A1G7ECR1"/>
<keyword evidence="11" id="KW-0675">Receptor</keyword>
<evidence type="ECO:0000256" key="10">
    <source>
        <dbReference type="ARBA" id="ARBA00022991"/>
    </source>
</evidence>
<dbReference type="GO" id="GO:0009584">
    <property type="term" value="P:detection of visible light"/>
    <property type="evidence" value="ECO:0007669"/>
    <property type="project" value="InterPro"/>
</dbReference>
<organism evidence="15 16">
    <name type="scientific">Limimaricola pyoseonensis</name>
    <dbReference type="NCBI Taxonomy" id="521013"/>
    <lineage>
        <taxon>Bacteria</taxon>
        <taxon>Pseudomonadati</taxon>
        <taxon>Pseudomonadota</taxon>
        <taxon>Alphaproteobacteria</taxon>
        <taxon>Rhodobacterales</taxon>
        <taxon>Paracoccaceae</taxon>
        <taxon>Limimaricola</taxon>
    </lineage>
</organism>
<dbReference type="SUPFAM" id="SSF55781">
    <property type="entry name" value="GAF domain-like"/>
    <property type="match status" value="2"/>
</dbReference>
<dbReference type="EMBL" id="FNAT01000003">
    <property type="protein sequence ID" value="SDE61256.1"/>
    <property type="molecule type" value="Genomic_DNA"/>
</dbReference>
<evidence type="ECO:0000256" key="2">
    <source>
        <dbReference type="ARBA" id="ARBA00012438"/>
    </source>
</evidence>
<evidence type="ECO:0000256" key="4">
    <source>
        <dbReference type="ARBA" id="ARBA00022553"/>
    </source>
</evidence>
<proteinExistence type="predicted"/>
<evidence type="ECO:0000259" key="13">
    <source>
        <dbReference type="PROSITE" id="PS50046"/>
    </source>
</evidence>
<dbReference type="Gene3D" id="3.30.450.270">
    <property type="match status" value="1"/>
</dbReference>
<dbReference type="InterPro" id="IPR035965">
    <property type="entry name" value="PAS-like_dom_sf"/>
</dbReference>
<evidence type="ECO:0000259" key="14">
    <source>
        <dbReference type="PROSITE" id="PS50110"/>
    </source>
</evidence>
<dbReference type="InterPro" id="IPR001294">
    <property type="entry name" value="Phytochrome"/>
</dbReference>
<feature type="domain" description="Response regulatory" evidence="14">
    <location>
        <begin position="735"/>
        <end position="846"/>
    </location>
</feature>
<name>A0A1G7ECR1_9RHOB</name>
<evidence type="ECO:0000256" key="12">
    <source>
        <dbReference type="PROSITE-ProRule" id="PRU00169"/>
    </source>
</evidence>
<accession>A0A1G7ECR1</accession>
<comment type="catalytic activity">
    <reaction evidence="1">
        <text>ATP + protein L-histidine = ADP + protein N-phospho-L-histidine.</text>
        <dbReference type="EC" id="2.7.13.3"/>
    </reaction>
</comment>
<dbReference type="GO" id="GO:0004673">
    <property type="term" value="F:protein histidine kinase activity"/>
    <property type="evidence" value="ECO:0007669"/>
    <property type="project" value="UniProtKB-EC"/>
</dbReference>
<dbReference type="GO" id="GO:0006355">
    <property type="term" value="P:regulation of DNA-templated transcription"/>
    <property type="evidence" value="ECO:0007669"/>
    <property type="project" value="InterPro"/>
</dbReference>
<keyword evidence="10" id="KW-0157">Chromophore</keyword>
<dbReference type="PRINTS" id="PR01033">
    <property type="entry name" value="PHYTOCHROME"/>
</dbReference>
<evidence type="ECO:0000256" key="6">
    <source>
        <dbReference type="ARBA" id="ARBA00022679"/>
    </source>
</evidence>
<sequence>MSDTLPDPGTDLDSCAREPIHLLGHVQPYGCLIAVSNQWEVRHVSANLDEMLGLDPEAAIGARLSELLPRDAVHDLRGRVQMIGPDSGPARLYGIDLIGDGPRFDVSVHATGHGYLIEAEHRTRNGNRQEMTLVQPLMARVRRRREIPAMAREAARAVKAMTGFDRVMIYRFHPDDSGEVIAEAASPGLEPFLGLRYPASDIPPQARALYIRNPIRLIMDVDAVPCPVRPALDPEGEPLDLSLSVTRSVSPIHLEYLRNMGVAASMSVSILRDGRLWGLIACHHGAAHYVDYETRSAAELFTQLFAYEIAAVESAAERDQAERARALHGTLPARMSDGATIAREFETIARDIAAVVPCDGIAMWIGGRYLRHGATPSHDEFMGLLGPLRAADDGRAFASDCLTDIHPAGTGFADRAAGLLSLPISQGPGDYLVLFRREQVETVNWAGDPRKAVTQGPNGLRVSPRQSFEAWSETVRGRSAPWRRGEIAAAETLRVALIETVLKIADDSIAERKRAQERQELVIAELNHRMRNVLNLIRSLIAQSRPGARSVAEYVRILDGRVEALARAHDQLTETDWRAASLKGLIETEIDAFLSGKRDRVKLTGADVLLSAEAYATLALVLHEMVTNAAKYGALQDSHGRVEVTLDRRTDGALVIGWRESGGAPVKAPEGRGFGTTVIERSVPFELRGEAELRFALTGVEARFVIPARHVSDAPEAGDAAPAAEAPAQQRLSGRALVVEDNMIIALDGADILTELGCAEAVTANGVGEALRLIESNGFDLALLDVNLGNETSTPVAEALTAHGVPFVLATGYGATEAIAEAFPGAPVIKKPYTKRSLQAGFTRLLSPSADARDPMD</sequence>
<protein>
    <recommendedName>
        <fullName evidence="2">histidine kinase</fullName>
        <ecNumber evidence="2">2.7.13.3</ecNumber>
    </recommendedName>
</protein>
<dbReference type="PANTHER" id="PTHR41523">
    <property type="entry name" value="TWO-COMPONENT SYSTEM SENSOR PROTEIN"/>
    <property type="match status" value="1"/>
</dbReference>
<dbReference type="InterPro" id="IPR016132">
    <property type="entry name" value="Phyto_chromo_attachment"/>
</dbReference>
<dbReference type="SUPFAM" id="SSF55785">
    <property type="entry name" value="PYP-like sensor domain (PAS domain)"/>
    <property type="match status" value="1"/>
</dbReference>
<dbReference type="Gene3D" id="3.40.50.2300">
    <property type="match status" value="1"/>
</dbReference>
<keyword evidence="3" id="KW-0600">Photoreceptor protein</keyword>
<dbReference type="SUPFAM" id="SSF52172">
    <property type="entry name" value="CheY-like"/>
    <property type="match status" value="1"/>
</dbReference>
<dbReference type="PROSITE" id="PS50046">
    <property type="entry name" value="PHYTOCHROME_2"/>
    <property type="match status" value="1"/>
</dbReference>
<dbReference type="InterPro" id="IPR009219">
    <property type="entry name" value="Bactrphtchr_CheY"/>
</dbReference>
<dbReference type="InterPro" id="IPR011006">
    <property type="entry name" value="CheY-like_superfamily"/>
</dbReference>
<keyword evidence="8 15" id="KW-0418">Kinase</keyword>
<keyword evidence="4 12" id="KW-0597">Phosphoprotein</keyword>
<evidence type="ECO:0000256" key="1">
    <source>
        <dbReference type="ARBA" id="ARBA00000085"/>
    </source>
</evidence>
<feature type="modified residue" description="4-aspartylphosphate" evidence="12">
    <location>
        <position position="785"/>
    </location>
</feature>
<dbReference type="Pfam" id="PF01590">
    <property type="entry name" value="GAF"/>
    <property type="match status" value="1"/>
</dbReference>
<dbReference type="Pfam" id="PF08446">
    <property type="entry name" value="PAS_2"/>
    <property type="match status" value="1"/>
</dbReference>
<dbReference type="PANTHER" id="PTHR41523:SF7">
    <property type="entry name" value="HISTIDINE KINASE"/>
    <property type="match status" value="1"/>
</dbReference>
<dbReference type="OrthoDB" id="9795133at2"/>
<dbReference type="PIRSF" id="PIRSF036397">
    <property type="entry name" value="Bactrphtchrm_rec"/>
    <property type="match status" value="1"/>
</dbReference>
<dbReference type="InterPro" id="IPR013654">
    <property type="entry name" value="PAS_2"/>
</dbReference>
<evidence type="ECO:0000256" key="9">
    <source>
        <dbReference type="ARBA" id="ARBA00022840"/>
    </source>
</evidence>
<dbReference type="InterPro" id="IPR013515">
    <property type="entry name" value="Phytochrome_cen-reg"/>
</dbReference>
<dbReference type="Gene3D" id="3.30.450.20">
    <property type="entry name" value="PAS domain"/>
    <property type="match status" value="1"/>
</dbReference>
<gene>
    <name evidence="15" type="ORF">SAMN04488567_2100</name>
</gene>
<dbReference type="SMART" id="SM00911">
    <property type="entry name" value="HWE_HK"/>
    <property type="match status" value="1"/>
</dbReference>